<proteinExistence type="predicted"/>
<dbReference type="PANTHER" id="PTHR33121">
    <property type="entry name" value="CYCLIC DI-GMP PHOSPHODIESTERASE PDEF"/>
    <property type="match status" value="1"/>
</dbReference>
<dbReference type="InterPro" id="IPR001633">
    <property type="entry name" value="EAL_dom"/>
</dbReference>
<dbReference type="EMBL" id="RDSM01000002">
    <property type="protein sequence ID" value="RXH55602.1"/>
    <property type="molecule type" value="Genomic_DNA"/>
</dbReference>
<reference evidence="2 3" key="1">
    <citation type="submission" date="2018-11" db="EMBL/GenBank/DDBJ databases">
        <authorList>
            <person name="Mardanov A.V."/>
            <person name="Ravin N.V."/>
            <person name="Dedysh S.N."/>
        </authorList>
    </citation>
    <scope>NUCLEOTIDE SEQUENCE [LARGE SCALE GENOMIC DNA]</scope>
    <source>
        <strain evidence="2 3">AF10</strain>
    </source>
</reference>
<dbReference type="SUPFAM" id="SSF141868">
    <property type="entry name" value="EAL domain-like"/>
    <property type="match status" value="1"/>
</dbReference>
<evidence type="ECO:0000259" key="1">
    <source>
        <dbReference type="PROSITE" id="PS50883"/>
    </source>
</evidence>
<dbReference type="SMART" id="SM00052">
    <property type="entry name" value="EAL"/>
    <property type="match status" value="1"/>
</dbReference>
<dbReference type="InterPro" id="IPR035919">
    <property type="entry name" value="EAL_sf"/>
</dbReference>
<dbReference type="PANTHER" id="PTHR33121:SF15">
    <property type="entry name" value="BLUE LIGHT- AND TEMPERATURE-REGULATED ANTIREPRESSOR BLUF"/>
    <property type="match status" value="1"/>
</dbReference>
<dbReference type="CDD" id="cd01948">
    <property type="entry name" value="EAL"/>
    <property type="match status" value="1"/>
</dbReference>
<organism evidence="2 3">
    <name type="scientific">Granulicella sibirica</name>
    <dbReference type="NCBI Taxonomy" id="2479048"/>
    <lineage>
        <taxon>Bacteria</taxon>
        <taxon>Pseudomonadati</taxon>
        <taxon>Acidobacteriota</taxon>
        <taxon>Terriglobia</taxon>
        <taxon>Terriglobales</taxon>
        <taxon>Acidobacteriaceae</taxon>
        <taxon>Granulicella</taxon>
    </lineage>
</organism>
<dbReference type="Proteomes" id="UP000289437">
    <property type="component" value="Unassembled WGS sequence"/>
</dbReference>
<sequence length="252" mass="27509">MAFQPIVDVNAEEVFAYEALVRGPEGQSAGSVLGQVTAENRYAFDQGCRVQAITLAAKLGLVDTGARLSINFMPGAVYSASACIQLTLKTARQVNFPAERLIFEFVESEEVVDPSHLLGIIEEYRRRGFLVALDDFGAGFSGLNLLADLPTDVIKLDMALTRNIARRPAAHAIVRSMVDLAKTLGSYLVAEGVETLEEYEALRDCGIHLMQGYLFAKPAFEALPEFTLPRVLKTETAYRIPSTPRELPGVLA</sequence>
<gene>
    <name evidence="2" type="ORF">GRAN_2459</name>
</gene>
<dbReference type="Gene3D" id="3.20.20.450">
    <property type="entry name" value="EAL domain"/>
    <property type="match status" value="1"/>
</dbReference>
<comment type="caution">
    <text evidence="2">The sequence shown here is derived from an EMBL/GenBank/DDBJ whole genome shotgun (WGS) entry which is preliminary data.</text>
</comment>
<reference evidence="3" key="2">
    <citation type="submission" date="2019-02" db="EMBL/GenBank/DDBJ databases">
        <title>Granulicella sibirica sp. nov., a psychrotolerant acidobacterium isolated from an organic soil layer in forested tundra, West Siberia.</title>
        <authorList>
            <person name="Oshkin I.Y."/>
            <person name="Kulichevskaya I.S."/>
            <person name="Rijpstra W.I.C."/>
            <person name="Sinninghe Damste J.S."/>
            <person name="Rakitin A.L."/>
            <person name="Ravin N.V."/>
            <person name="Dedysh S.N."/>
        </authorList>
    </citation>
    <scope>NUCLEOTIDE SEQUENCE [LARGE SCALE GENOMIC DNA]</scope>
    <source>
        <strain evidence="3">AF10</strain>
    </source>
</reference>
<dbReference type="AlphaFoldDB" id="A0A4Q0SYU8"/>
<dbReference type="PROSITE" id="PS50883">
    <property type="entry name" value="EAL"/>
    <property type="match status" value="1"/>
</dbReference>
<name>A0A4Q0SYU8_9BACT</name>
<dbReference type="InterPro" id="IPR050706">
    <property type="entry name" value="Cyclic-di-GMP_PDE-like"/>
</dbReference>
<evidence type="ECO:0000313" key="2">
    <source>
        <dbReference type="EMBL" id="RXH55602.1"/>
    </source>
</evidence>
<dbReference type="Pfam" id="PF00563">
    <property type="entry name" value="EAL"/>
    <property type="match status" value="1"/>
</dbReference>
<keyword evidence="3" id="KW-1185">Reference proteome</keyword>
<feature type="domain" description="EAL" evidence="1">
    <location>
        <begin position="1"/>
        <end position="232"/>
    </location>
</feature>
<protein>
    <submittedName>
        <fullName evidence="2">EAL domain protein</fullName>
    </submittedName>
</protein>
<dbReference type="GO" id="GO:0071111">
    <property type="term" value="F:cyclic-guanylate-specific phosphodiesterase activity"/>
    <property type="evidence" value="ECO:0007669"/>
    <property type="project" value="InterPro"/>
</dbReference>
<evidence type="ECO:0000313" key="3">
    <source>
        <dbReference type="Proteomes" id="UP000289437"/>
    </source>
</evidence>
<dbReference type="RefSeq" id="WP_241654519.1">
    <property type="nucleotide sequence ID" value="NZ_RDSM01000002.1"/>
</dbReference>
<accession>A0A4Q0SYU8</accession>